<evidence type="ECO:0000313" key="2">
    <source>
        <dbReference type="EMBL" id="KAJ6442811.1"/>
    </source>
</evidence>
<keyword evidence="3" id="KW-1185">Reference proteome</keyword>
<evidence type="ECO:0000313" key="3">
    <source>
        <dbReference type="Proteomes" id="UP001163105"/>
    </source>
</evidence>
<protein>
    <submittedName>
        <fullName evidence="2">Dehydrogenase with different specificitie</fullName>
    </submittedName>
</protein>
<reference evidence="2" key="1">
    <citation type="submission" date="2023-01" db="EMBL/GenBank/DDBJ databases">
        <title>The growth and conidiation of Purpureocillium lavendulum are regulated by nitrogen source and histone H3K14 acetylation.</title>
        <authorList>
            <person name="Tang P."/>
            <person name="Han J."/>
            <person name="Zhang C."/>
            <person name="Tang P."/>
            <person name="Qi F."/>
            <person name="Zhang K."/>
            <person name="Liang L."/>
        </authorList>
    </citation>
    <scope>NUCLEOTIDE SEQUENCE</scope>
    <source>
        <strain evidence="2">YMF1.00683</strain>
    </source>
</reference>
<dbReference type="EMBL" id="JAQHRD010000003">
    <property type="protein sequence ID" value="KAJ6442811.1"/>
    <property type="molecule type" value="Genomic_DNA"/>
</dbReference>
<organism evidence="2 3">
    <name type="scientific">Purpureocillium lavendulum</name>
    <dbReference type="NCBI Taxonomy" id="1247861"/>
    <lineage>
        <taxon>Eukaryota</taxon>
        <taxon>Fungi</taxon>
        <taxon>Dikarya</taxon>
        <taxon>Ascomycota</taxon>
        <taxon>Pezizomycotina</taxon>
        <taxon>Sordariomycetes</taxon>
        <taxon>Hypocreomycetidae</taxon>
        <taxon>Hypocreales</taxon>
        <taxon>Ophiocordycipitaceae</taxon>
        <taxon>Purpureocillium</taxon>
    </lineage>
</organism>
<name>A0AB34FWS9_9HYPO</name>
<dbReference type="AlphaFoldDB" id="A0AB34FWS9"/>
<feature type="compositionally biased region" description="Pro residues" evidence="1">
    <location>
        <begin position="27"/>
        <end position="40"/>
    </location>
</feature>
<dbReference type="Proteomes" id="UP001163105">
    <property type="component" value="Unassembled WGS sequence"/>
</dbReference>
<accession>A0AB34FWS9</accession>
<sequence>MTRAYDSDDSMSSVSDEVRMNIAYPAPSDPSYPRFPPPPTASVCDAKKDSQRPRPLEKLLPVPAAPALVVTGLGIQSPLSKIKSKRKTILERIEGWWDLGLLEKRQTLFGGGAVAKPAASR</sequence>
<feature type="region of interest" description="Disordered" evidence="1">
    <location>
        <begin position="23"/>
        <end position="53"/>
    </location>
</feature>
<evidence type="ECO:0000256" key="1">
    <source>
        <dbReference type="SAM" id="MobiDB-lite"/>
    </source>
</evidence>
<gene>
    <name evidence="2" type="ORF">O9K51_03986</name>
</gene>
<proteinExistence type="predicted"/>
<comment type="caution">
    <text evidence="2">The sequence shown here is derived from an EMBL/GenBank/DDBJ whole genome shotgun (WGS) entry which is preliminary data.</text>
</comment>